<sequence length="68" mass="7942">MVKVEKTERHKFLGLGSDGLMARHEEVSKEKCGGGLREYVEEDQERGDCFCLPRKEWSGRHFGKINMW</sequence>
<dbReference type="AlphaFoldDB" id="A0ABD2Z301"/>
<protein>
    <submittedName>
        <fullName evidence="1">Uncharacterized protein</fullName>
    </submittedName>
</protein>
<organism evidence="1 2">
    <name type="scientific">Cinchona calisaya</name>
    <dbReference type="NCBI Taxonomy" id="153742"/>
    <lineage>
        <taxon>Eukaryota</taxon>
        <taxon>Viridiplantae</taxon>
        <taxon>Streptophyta</taxon>
        <taxon>Embryophyta</taxon>
        <taxon>Tracheophyta</taxon>
        <taxon>Spermatophyta</taxon>
        <taxon>Magnoliopsida</taxon>
        <taxon>eudicotyledons</taxon>
        <taxon>Gunneridae</taxon>
        <taxon>Pentapetalae</taxon>
        <taxon>asterids</taxon>
        <taxon>lamiids</taxon>
        <taxon>Gentianales</taxon>
        <taxon>Rubiaceae</taxon>
        <taxon>Cinchonoideae</taxon>
        <taxon>Cinchoneae</taxon>
        <taxon>Cinchona</taxon>
    </lineage>
</organism>
<accession>A0ABD2Z301</accession>
<evidence type="ECO:0000313" key="2">
    <source>
        <dbReference type="Proteomes" id="UP001630127"/>
    </source>
</evidence>
<comment type="caution">
    <text evidence="1">The sequence shown here is derived from an EMBL/GenBank/DDBJ whole genome shotgun (WGS) entry which is preliminary data.</text>
</comment>
<keyword evidence="2" id="KW-1185">Reference proteome</keyword>
<dbReference type="EMBL" id="JBJUIK010000011">
    <property type="protein sequence ID" value="KAL3513867.1"/>
    <property type="molecule type" value="Genomic_DNA"/>
</dbReference>
<proteinExistence type="predicted"/>
<evidence type="ECO:0000313" key="1">
    <source>
        <dbReference type="EMBL" id="KAL3513867.1"/>
    </source>
</evidence>
<gene>
    <name evidence="1" type="ORF">ACH5RR_026584</name>
</gene>
<name>A0ABD2Z301_9GENT</name>
<dbReference type="Proteomes" id="UP001630127">
    <property type="component" value="Unassembled WGS sequence"/>
</dbReference>
<reference evidence="1 2" key="1">
    <citation type="submission" date="2024-11" db="EMBL/GenBank/DDBJ databases">
        <title>A near-complete genome assembly of Cinchona calisaya.</title>
        <authorList>
            <person name="Lian D.C."/>
            <person name="Zhao X.W."/>
            <person name="Wei L."/>
        </authorList>
    </citation>
    <scope>NUCLEOTIDE SEQUENCE [LARGE SCALE GENOMIC DNA]</scope>
    <source>
        <tissue evidence="1">Nenye</tissue>
    </source>
</reference>